<evidence type="ECO:0000313" key="3">
    <source>
        <dbReference type="Proteomes" id="UP000193689"/>
    </source>
</evidence>
<evidence type="ECO:0000313" key="2">
    <source>
        <dbReference type="EMBL" id="ORY57303.1"/>
    </source>
</evidence>
<keyword evidence="1" id="KW-1133">Transmembrane helix</keyword>
<comment type="caution">
    <text evidence="2">The sequence shown here is derived from an EMBL/GenBank/DDBJ whole genome shotgun (WGS) entry which is preliminary data.</text>
</comment>
<protein>
    <submittedName>
        <fullName evidence="2">Uncharacterized protein</fullName>
    </submittedName>
</protein>
<name>A0A1Y2DDE3_9PEZI</name>
<keyword evidence="1" id="KW-0812">Transmembrane</keyword>
<dbReference type="Proteomes" id="UP000193689">
    <property type="component" value="Unassembled WGS sequence"/>
</dbReference>
<keyword evidence="3" id="KW-1185">Reference proteome</keyword>
<reference evidence="2 3" key="1">
    <citation type="submission" date="2016-07" db="EMBL/GenBank/DDBJ databases">
        <title>Pervasive Adenine N6-methylation of Active Genes in Fungi.</title>
        <authorList>
            <consortium name="DOE Joint Genome Institute"/>
            <person name="Mondo S.J."/>
            <person name="Dannebaum R.O."/>
            <person name="Kuo R.C."/>
            <person name="Labutti K."/>
            <person name="Haridas S."/>
            <person name="Kuo A."/>
            <person name="Salamov A."/>
            <person name="Ahrendt S.R."/>
            <person name="Lipzen A."/>
            <person name="Sullivan W."/>
            <person name="Andreopoulos W.B."/>
            <person name="Clum A."/>
            <person name="Lindquist E."/>
            <person name="Daum C."/>
            <person name="Ramamoorthy G.K."/>
            <person name="Gryganskyi A."/>
            <person name="Culley D."/>
            <person name="Magnuson J.K."/>
            <person name="James T.Y."/>
            <person name="O'Malley M.A."/>
            <person name="Stajich J.E."/>
            <person name="Spatafora J.W."/>
            <person name="Visel A."/>
            <person name="Grigoriev I.V."/>
        </authorList>
    </citation>
    <scope>NUCLEOTIDE SEQUENCE [LARGE SCALE GENOMIC DNA]</scope>
    <source>
        <strain evidence="2 3">CBS 129021</strain>
    </source>
</reference>
<feature type="transmembrane region" description="Helical" evidence="1">
    <location>
        <begin position="167"/>
        <end position="189"/>
    </location>
</feature>
<evidence type="ECO:0000256" key="1">
    <source>
        <dbReference type="SAM" id="Phobius"/>
    </source>
</evidence>
<dbReference type="AlphaFoldDB" id="A0A1Y2DDE3"/>
<organism evidence="2 3">
    <name type="scientific">Pseudomassariella vexata</name>
    <dbReference type="NCBI Taxonomy" id="1141098"/>
    <lineage>
        <taxon>Eukaryota</taxon>
        <taxon>Fungi</taxon>
        <taxon>Dikarya</taxon>
        <taxon>Ascomycota</taxon>
        <taxon>Pezizomycotina</taxon>
        <taxon>Sordariomycetes</taxon>
        <taxon>Xylariomycetidae</taxon>
        <taxon>Amphisphaeriales</taxon>
        <taxon>Pseudomassariaceae</taxon>
        <taxon>Pseudomassariella</taxon>
    </lineage>
</organism>
<dbReference type="EMBL" id="MCFJ01000020">
    <property type="protein sequence ID" value="ORY57303.1"/>
    <property type="molecule type" value="Genomic_DNA"/>
</dbReference>
<sequence>MLSVVAPSPVYRDFSPSRVQGASQVAEVQLVTEPDGKDGLKGWEYTILMIILPWQASLALPKAEISSRPSLQLSAHAFSTANRPGSKLEIMTQKMRTGCAPQIGVLGSFCGALTSHLGSSWESGISWPSGWTGGSSESRPALQLKLTRDPDVLKSYKQASRDCHLHVHMRIIVASACVLLAAALLLSAANRASACFMLPCRGVIGKGFLGLGDAYCASFTQLRSSLNAGLMETRSRTPVVQSKKLGLPAYDSTSLQPTRTVSCMEVDRFAAFCLIEFRLARCAD</sequence>
<dbReference type="RefSeq" id="XP_040710655.1">
    <property type="nucleotide sequence ID" value="XM_040853379.1"/>
</dbReference>
<dbReference type="InParanoid" id="A0A1Y2DDE3"/>
<dbReference type="GeneID" id="63769591"/>
<gene>
    <name evidence="2" type="ORF">BCR38DRAFT_111281</name>
</gene>
<accession>A0A1Y2DDE3</accession>
<keyword evidence="1" id="KW-0472">Membrane</keyword>
<proteinExistence type="predicted"/>